<gene>
    <name evidence="2" type="ORF">JCM9140_2938</name>
</gene>
<accession>W4Q628</accession>
<dbReference type="AlphaFoldDB" id="W4Q628"/>
<dbReference type="InterPro" id="IPR035218">
    <property type="entry name" value="DUF5327"/>
</dbReference>
<dbReference type="Pfam" id="PF17261">
    <property type="entry name" value="DUF5327"/>
    <property type="match status" value="1"/>
</dbReference>
<organism evidence="2 3">
    <name type="scientific">Halalkalibacter wakoensis JCM 9140</name>
    <dbReference type="NCBI Taxonomy" id="1236970"/>
    <lineage>
        <taxon>Bacteria</taxon>
        <taxon>Bacillati</taxon>
        <taxon>Bacillota</taxon>
        <taxon>Bacilli</taxon>
        <taxon>Bacillales</taxon>
        <taxon>Bacillaceae</taxon>
        <taxon>Halalkalibacter</taxon>
    </lineage>
</organism>
<comment type="caution">
    <text evidence="2">The sequence shown here is derived from an EMBL/GenBank/DDBJ whole genome shotgun (WGS) entry which is preliminary data.</text>
</comment>
<dbReference type="RefSeq" id="WP_034747122.1">
    <property type="nucleotide sequence ID" value="NZ_BAUT01000033.1"/>
</dbReference>
<dbReference type="Proteomes" id="UP000018890">
    <property type="component" value="Unassembled WGS sequence"/>
</dbReference>
<reference evidence="2" key="1">
    <citation type="journal article" date="2014" name="Genome Announc.">
        <title>Draft Genome Sequences of Three Alkaliphilic Bacillus Strains, Bacillus wakoensis JCM 9140T, Bacillus akibai JCM 9157T, and Bacillus hemicellulosilyticus JCM 9152T.</title>
        <authorList>
            <person name="Yuki M."/>
            <person name="Oshima K."/>
            <person name="Suda W."/>
            <person name="Oshida Y."/>
            <person name="Kitamura K."/>
            <person name="Iida T."/>
            <person name="Hattori M."/>
            <person name="Ohkuma M."/>
        </authorList>
    </citation>
    <scope>NUCLEOTIDE SEQUENCE [LARGE SCALE GENOMIC DNA]</scope>
    <source>
        <strain evidence="2">JCM 9140</strain>
    </source>
</reference>
<name>W4Q628_9BACI</name>
<proteinExistence type="predicted"/>
<evidence type="ECO:0000313" key="2">
    <source>
        <dbReference type="EMBL" id="GAE26834.1"/>
    </source>
</evidence>
<evidence type="ECO:0000313" key="3">
    <source>
        <dbReference type="Proteomes" id="UP000018890"/>
    </source>
</evidence>
<keyword evidence="3" id="KW-1185">Reference proteome</keyword>
<sequence length="97" mass="10600">MNIPAKQICDQIDSQTEKLRKAIASGDATAVRECAAVIEAYSQLLKGTGTGQVKAQPVPQPQPMQHHYTQEPQQTLAKPLIQSGGEISEKDRNILDF</sequence>
<protein>
    <submittedName>
        <fullName evidence="2">Uncharacterized protein</fullName>
    </submittedName>
</protein>
<dbReference type="OrthoDB" id="2914030at2"/>
<feature type="region of interest" description="Disordered" evidence="1">
    <location>
        <begin position="49"/>
        <end position="75"/>
    </location>
</feature>
<evidence type="ECO:0000256" key="1">
    <source>
        <dbReference type="SAM" id="MobiDB-lite"/>
    </source>
</evidence>
<dbReference type="EMBL" id="BAUT01000033">
    <property type="protein sequence ID" value="GAE26834.1"/>
    <property type="molecule type" value="Genomic_DNA"/>
</dbReference>